<dbReference type="Pfam" id="PF16316">
    <property type="entry name" value="DUF4956"/>
    <property type="match status" value="1"/>
</dbReference>
<keyword evidence="1" id="KW-0472">Membrane</keyword>
<gene>
    <name evidence="2" type="ORF">COW36_04210</name>
</gene>
<dbReference type="EMBL" id="PFFQ01000012">
    <property type="protein sequence ID" value="PIW18502.1"/>
    <property type="molecule type" value="Genomic_DNA"/>
</dbReference>
<evidence type="ECO:0000313" key="2">
    <source>
        <dbReference type="EMBL" id="PIW18502.1"/>
    </source>
</evidence>
<dbReference type="Proteomes" id="UP000231019">
    <property type="component" value="Unassembled WGS sequence"/>
</dbReference>
<name>A0A2M7G8R5_9BACT</name>
<reference evidence="2 3" key="1">
    <citation type="submission" date="2017-09" db="EMBL/GenBank/DDBJ databases">
        <title>Depth-based differentiation of microbial function through sediment-hosted aquifers and enrichment of novel symbionts in the deep terrestrial subsurface.</title>
        <authorList>
            <person name="Probst A.J."/>
            <person name="Ladd B."/>
            <person name="Jarett J.K."/>
            <person name="Geller-Mcgrath D.E."/>
            <person name="Sieber C.M."/>
            <person name="Emerson J.B."/>
            <person name="Anantharaman K."/>
            <person name="Thomas B.C."/>
            <person name="Malmstrom R."/>
            <person name="Stieglmeier M."/>
            <person name="Klingl A."/>
            <person name="Woyke T."/>
            <person name="Ryan C.M."/>
            <person name="Banfield J.F."/>
        </authorList>
    </citation>
    <scope>NUCLEOTIDE SEQUENCE [LARGE SCALE GENOMIC DNA]</scope>
    <source>
        <strain evidence="2">CG17_big_fil_post_rev_8_21_14_2_50_48_46</strain>
    </source>
</reference>
<evidence type="ECO:0000256" key="1">
    <source>
        <dbReference type="SAM" id="Phobius"/>
    </source>
</evidence>
<accession>A0A2M7G8R5</accession>
<feature type="transmembrane region" description="Helical" evidence="1">
    <location>
        <begin position="103"/>
        <end position="136"/>
    </location>
</feature>
<dbReference type="InterPro" id="IPR032531">
    <property type="entry name" value="DUF4956"/>
</dbReference>
<keyword evidence="1" id="KW-0812">Transmembrane</keyword>
<sequence length="231" mass="26002">MNTHLPTVLTLGDASGVFTQLDILLVMFLAFLLSLILGFVYRATHTGVSYSQSYVQTLVIMGTVVALIMLIIGSNIARAFAMVGALSIVRFRNAMKETRDVGFIFMIMAIGMAVGTRFYLLAILATTLLSIFILLMQKTNLFAREMQERILRLRVPLEISSEEHFRAIFEQHLDSWRMISLETVHAGVLQELVYSVVLRSKSEPQQLLEALRQFNGNQKVTLVMGQQEVDL</sequence>
<evidence type="ECO:0000313" key="3">
    <source>
        <dbReference type="Proteomes" id="UP000231019"/>
    </source>
</evidence>
<protein>
    <submittedName>
        <fullName evidence="2">DUF4956 domain-containing protein</fullName>
    </submittedName>
</protein>
<dbReference type="AlphaFoldDB" id="A0A2M7G8R5"/>
<keyword evidence="1" id="KW-1133">Transmembrane helix</keyword>
<comment type="caution">
    <text evidence="2">The sequence shown here is derived from an EMBL/GenBank/DDBJ whole genome shotgun (WGS) entry which is preliminary data.</text>
</comment>
<feature type="transmembrane region" description="Helical" evidence="1">
    <location>
        <begin position="20"/>
        <end position="41"/>
    </location>
</feature>
<proteinExistence type="predicted"/>
<organism evidence="2 3">
    <name type="scientific">bacterium (Candidatus Blackallbacteria) CG17_big_fil_post_rev_8_21_14_2_50_48_46</name>
    <dbReference type="NCBI Taxonomy" id="2014261"/>
    <lineage>
        <taxon>Bacteria</taxon>
        <taxon>Candidatus Blackallbacteria</taxon>
    </lineage>
</organism>
<feature type="transmembrane region" description="Helical" evidence="1">
    <location>
        <begin position="53"/>
        <end position="83"/>
    </location>
</feature>